<proteinExistence type="predicted"/>
<accession>A0ABN6L6M4</accession>
<evidence type="ECO:0000313" key="1">
    <source>
        <dbReference type="EMBL" id="BDC98852.1"/>
    </source>
</evidence>
<dbReference type="EMBL" id="AP025292">
    <property type="protein sequence ID" value="BDC98852.1"/>
    <property type="molecule type" value="Genomic_DNA"/>
</dbReference>
<gene>
    <name evidence="1" type="ORF">PEPS_11330</name>
</gene>
<name>A0ABN6L6M4_9BACT</name>
<keyword evidence="2" id="KW-1185">Reference proteome</keyword>
<protein>
    <submittedName>
        <fullName evidence="1">Uncharacterized protein</fullName>
    </submittedName>
</protein>
<dbReference type="Proteomes" id="UP001354989">
    <property type="component" value="Chromosome"/>
</dbReference>
<organism evidence="1 2">
    <name type="scientific">Persicobacter psychrovividus</name>
    <dbReference type="NCBI Taxonomy" id="387638"/>
    <lineage>
        <taxon>Bacteria</taxon>
        <taxon>Pseudomonadati</taxon>
        <taxon>Bacteroidota</taxon>
        <taxon>Cytophagia</taxon>
        <taxon>Cytophagales</taxon>
        <taxon>Persicobacteraceae</taxon>
        <taxon>Persicobacter</taxon>
    </lineage>
</organism>
<reference evidence="1 2" key="1">
    <citation type="submission" date="2021-12" db="EMBL/GenBank/DDBJ databases">
        <title>Genome sequencing of bacteria with rrn-lacking chromosome and rrn-plasmid.</title>
        <authorList>
            <person name="Anda M."/>
            <person name="Iwasaki W."/>
        </authorList>
    </citation>
    <scope>NUCLEOTIDE SEQUENCE [LARGE SCALE GENOMIC DNA]</scope>
    <source>
        <strain evidence="1 2">NBRC 101262</strain>
    </source>
</reference>
<evidence type="ECO:0000313" key="2">
    <source>
        <dbReference type="Proteomes" id="UP001354989"/>
    </source>
</evidence>
<sequence>MPSNLKWGLSSKEWQVLKNLHGQHFEARIAKLETYINATNGQTTALAQMMRHVPSNQFDDLFRRIDDLTPDVQSTFFGDYAENVDLVKGLGKRPGLVDQIVNDQIYLDRFRIISQSGIDAQKWDDPIFAITDINKHDMTLLSSKMGGELPMNASIFEELVMTNYLASRRPFLEKTAFGVSEEGFKILISKLHQYSRKIGLPKEGELLTKIQPGAWYSRFIDKNGKFIKEVNAGDYNSVAGFVGRGEYFEPKSIRQIMEEFRLDYNGKPYDITDDFYVVIKFKNDDPSKLRFTYDVEGNMHPKHSPMCNTGFAGSKSSLKPEYEFKEGMSRIYKEGDILEFRSGTDGQLMVKYKFIKEDKSWKIIE</sequence>